<dbReference type="PANTHER" id="PTHR31973">
    <property type="entry name" value="POLYPROTEIN, PUTATIVE-RELATED"/>
    <property type="match status" value="1"/>
</dbReference>
<dbReference type="InterPro" id="IPR058594">
    <property type="entry name" value="PB1-like_dom_pln"/>
</dbReference>
<dbReference type="Pfam" id="PF26130">
    <property type="entry name" value="PB1-like"/>
    <property type="match status" value="1"/>
</dbReference>
<evidence type="ECO:0000313" key="2">
    <source>
        <dbReference type="EMBL" id="GKV05561.1"/>
    </source>
</evidence>
<dbReference type="Proteomes" id="UP001054252">
    <property type="component" value="Unassembled WGS sequence"/>
</dbReference>
<sequence>MSCSIILQSSNLNPRFARIPNILPRESKLRLLESHSKARLMDPNVLEIVDVDLEPSKEILDDEVELFDLYTKIGIVGYDVDMVNHIWYLEPRKTLTDGLKPIRNDDDIRDVLRVLKVEKKVYIYVSHIPDFIEIEIIPILLLPALSDKVMVDNNLVEVEGIVENDLVKVESRAENVGHEVEVECKVEDNNEAVEEDNIDLGNDGNEDNEYSKDEDDFFPYISKLSDNEDKKIVETRKKMKSLHEATCRSKNAKNSVNYGRSQPLAQIMISTTFEQVKRKEVKLNMLGEGRCRIIKKKLRKTFEGDYVLECSKFFDYAVELRKRDPRATVSVNALRPLLELDLIFLRMYVCFSAMKKEFIIGCRKAIGLDGAFLKRPHEGELLTVLPKTPSKPPAPALRKLICPALLGSVHRLLLLWGRNSSNSVPVSPLHCRRLPPTAVRFLAAKFWKRNQGWGNHGK</sequence>
<feature type="domain" description="PB1-like" evidence="1">
    <location>
        <begin position="61"/>
        <end position="127"/>
    </location>
</feature>
<dbReference type="PANTHER" id="PTHR31973:SF187">
    <property type="entry name" value="MUTATOR TRANSPOSASE MUDRA PROTEIN"/>
    <property type="match status" value="1"/>
</dbReference>
<dbReference type="EMBL" id="BPVZ01000023">
    <property type="protein sequence ID" value="GKV05561.1"/>
    <property type="molecule type" value="Genomic_DNA"/>
</dbReference>
<protein>
    <recommendedName>
        <fullName evidence="1">PB1-like domain-containing protein</fullName>
    </recommendedName>
</protein>
<comment type="caution">
    <text evidence="2">The sequence shown here is derived from an EMBL/GenBank/DDBJ whole genome shotgun (WGS) entry which is preliminary data.</text>
</comment>
<proteinExistence type="predicted"/>
<reference evidence="2 3" key="1">
    <citation type="journal article" date="2021" name="Commun. Biol.">
        <title>The genome of Shorea leprosula (Dipterocarpaceae) highlights the ecological relevance of drought in aseasonal tropical rainforests.</title>
        <authorList>
            <person name="Ng K.K.S."/>
            <person name="Kobayashi M.J."/>
            <person name="Fawcett J.A."/>
            <person name="Hatakeyama M."/>
            <person name="Paape T."/>
            <person name="Ng C.H."/>
            <person name="Ang C.C."/>
            <person name="Tnah L.H."/>
            <person name="Lee C.T."/>
            <person name="Nishiyama T."/>
            <person name="Sese J."/>
            <person name="O'Brien M.J."/>
            <person name="Copetti D."/>
            <person name="Mohd Noor M.I."/>
            <person name="Ong R.C."/>
            <person name="Putra M."/>
            <person name="Sireger I.Z."/>
            <person name="Indrioko S."/>
            <person name="Kosugi Y."/>
            <person name="Izuno A."/>
            <person name="Isagi Y."/>
            <person name="Lee S.L."/>
            <person name="Shimizu K.K."/>
        </authorList>
    </citation>
    <scope>NUCLEOTIDE SEQUENCE [LARGE SCALE GENOMIC DNA]</scope>
    <source>
        <strain evidence="2">214</strain>
    </source>
</reference>
<name>A0AAV5J0I0_9ROSI</name>
<organism evidence="2 3">
    <name type="scientific">Rubroshorea leprosula</name>
    <dbReference type="NCBI Taxonomy" id="152421"/>
    <lineage>
        <taxon>Eukaryota</taxon>
        <taxon>Viridiplantae</taxon>
        <taxon>Streptophyta</taxon>
        <taxon>Embryophyta</taxon>
        <taxon>Tracheophyta</taxon>
        <taxon>Spermatophyta</taxon>
        <taxon>Magnoliopsida</taxon>
        <taxon>eudicotyledons</taxon>
        <taxon>Gunneridae</taxon>
        <taxon>Pentapetalae</taxon>
        <taxon>rosids</taxon>
        <taxon>malvids</taxon>
        <taxon>Malvales</taxon>
        <taxon>Dipterocarpaceae</taxon>
        <taxon>Rubroshorea</taxon>
    </lineage>
</organism>
<keyword evidence="3" id="KW-1185">Reference proteome</keyword>
<evidence type="ECO:0000259" key="1">
    <source>
        <dbReference type="Pfam" id="PF26130"/>
    </source>
</evidence>
<dbReference type="AlphaFoldDB" id="A0AAV5J0I0"/>
<accession>A0AAV5J0I0</accession>
<gene>
    <name evidence="2" type="ORF">SLEP1_g17558</name>
</gene>
<evidence type="ECO:0000313" key="3">
    <source>
        <dbReference type="Proteomes" id="UP001054252"/>
    </source>
</evidence>